<keyword evidence="4" id="KW-1185">Reference proteome</keyword>
<evidence type="ECO:0008006" key="5">
    <source>
        <dbReference type="Google" id="ProtNLM"/>
    </source>
</evidence>
<dbReference type="EMBL" id="JADOUF010000001">
    <property type="protein sequence ID" value="MBG6135528.1"/>
    <property type="molecule type" value="Genomic_DNA"/>
</dbReference>
<dbReference type="RefSeq" id="WP_197002625.1">
    <property type="nucleotide sequence ID" value="NZ_BONS01000002.1"/>
</dbReference>
<gene>
    <name evidence="3" type="ORF">IW245_001722</name>
</gene>
<feature type="region of interest" description="Disordered" evidence="1">
    <location>
        <begin position="27"/>
        <end position="56"/>
    </location>
</feature>
<name>A0A8J7G892_9ACTN</name>
<proteinExistence type="predicted"/>
<protein>
    <recommendedName>
        <fullName evidence="5">Lipoprotein</fullName>
    </recommendedName>
</protein>
<feature type="signal peptide" evidence="2">
    <location>
        <begin position="1"/>
        <end position="26"/>
    </location>
</feature>
<evidence type="ECO:0000256" key="2">
    <source>
        <dbReference type="SAM" id="SignalP"/>
    </source>
</evidence>
<sequence length="246" mass="25714">MRRRLTVLAILASVALAGCTPSPAPAPAPTAATTVTAAPAPAPTGSAAPPATAAPAGYPTEARAYAEAALAAWTGHDTARLAQLNTSELFHSMDLCACYDTHFSHVRCEGAAGSSYCVFRNTYGDELTLQLRNELLGHPQALRGGTFDPTRTPTDAGEYAKAFLEAWQAGNQPRMATLSVGDALTYITTHDTRPDTFTLEKIDGGGTGISPVYVHPPTGPKFLLQLHTSALGHPHAIFGPVDASSY</sequence>
<evidence type="ECO:0000256" key="1">
    <source>
        <dbReference type="SAM" id="MobiDB-lite"/>
    </source>
</evidence>
<feature type="chain" id="PRO_5035199231" description="Lipoprotein" evidence="2">
    <location>
        <begin position="27"/>
        <end position="246"/>
    </location>
</feature>
<dbReference type="PROSITE" id="PS51257">
    <property type="entry name" value="PROKAR_LIPOPROTEIN"/>
    <property type="match status" value="1"/>
</dbReference>
<evidence type="ECO:0000313" key="3">
    <source>
        <dbReference type="EMBL" id="MBG6135528.1"/>
    </source>
</evidence>
<organism evidence="3 4">
    <name type="scientific">Longispora fulva</name>
    <dbReference type="NCBI Taxonomy" id="619741"/>
    <lineage>
        <taxon>Bacteria</taxon>
        <taxon>Bacillati</taxon>
        <taxon>Actinomycetota</taxon>
        <taxon>Actinomycetes</taxon>
        <taxon>Micromonosporales</taxon>
        <taxon>Micromonosporaceae</taxon>
        <taxon>Longispora</taxon>
    </lineage>
</organism>
<reference evidence="3" key="1">
    <citation type="submission" date="2020-11" db="EMBL/GenBank/DDBJ databases">
        <title>Sequencing the genomes of 1000 actinobacteria strains.</title>
        <authorList>
            <person name="Klenk H.-P."/>
        </authorList>
    </citation>
    <scope>NUCLEOTIDE SEQUENCE</scope>
    <source>
        <strain evidence="3">DSM 45356</strain>
    </source>
</reference>
<comment type="caution">
    <text evidence="3">The sequence shown here is derived from an EMBL/GenBank/DDBJ whole genome shotgun (WGS) entry which is preliminary data.</text>
</comment>
<dbReference type="Proteomes" id="UP000622552">
    <property type="component" value="Unassembled WGS sequence"/>
</dbReference>
<keyword evidence="2" id="KW-0732">Signal</keyword>
<dbReference type="AlphaFoldDB" id="A0A8J7G892"/>
<feature type="compositionally biased region" description="Low complexity" evidence="1">
    <location>
        <begin position="29"/>
        <end position="56"/>
    </location>
</feature>
<evidence type="ECO:0000313" key="4">
    <source>
        <dbReference type="Proteomes" id="UP000622552"/>
    </source>
</evidence>
<accession>A0A8J7G892</accession>